<name>A0A8J4VHF4_9ROSI</name>
<dbReference type="AlphaFoldDB" id="A0A8J4VHF4"/>
<reference evidence="1" key="1">
    <citation type="submission" date="2020-03" db="EMBL/GenBank/DDBJ databases">
        <title>Castanea mollissima Vanexum genome sequencing.</title>
        <authorList>
            <person name="Staton M."/>
        </authorList>
    </citation>
    <scope>NUCLEOTIDE SEQUENCE</scope>
    <source>
        <tissue evidence="1">Leaf</tissue>
    </source>
</reference>
<evidence type="ECO:0000313" key="1">
    <source>
        <dbReference type="EMBL" id="KAF3957852.1"/>
    </source>
</evidence>
<accession>A0A8J4VHF4</accession>
<evidence type="ECO:0000313" key="2">
    <source>
        <dbReference type="Proteomes" id="UP000737018"/>
    </source>
</evidence>
<protein>
    <submittedName>
        <fullName evidence="1">Uncharacterized protein</fullName>
    </submittedName>
</protein>
<sequence length="114" mass="12338">MVTSNCSPSRSRTLTASTRSPAPAFYPVARLVKSPNPLKITGAWTGTGTSADRSTPIRWRLHLSVRSTVNESNLPEVCAMAYRLQLENLGVTPERPDGFVLLATLACPLLMHCG</sequence>
<gene>
    <name evidence="1" type="ORF">CMV_017174</name>
</gene>
<comment type="caution">
    <text evidence="1">The sequence shown here is derived from an EMBL/GenBank/DDBJ whole genome shotgun (WGS) entry which is preliminary data.</text>
</comment>
<dbReference type="EMBL" id="JRKL02002709">
    <property type="protein sequence ID" value="KAF3957852.1"/>
    <property type="molecule type" value="Genomic_DNA"/>
</dbReference>
<dbReference type="Proteomes" id="UP000737018">
    <property type="component" value="Unassembled WGS sequence"/>
</dbReference>
<keyword evidence="2" id="KW-1185">Reference proteome</keyword>
<proteinExistence type="predicted"/>
<organism evidence="1 2">
    <name type="scientific">Castanea mollissima</name>
    <name type="common">Chinese chestnut</name>
    <dbReference type="NCBI Taxonomy" id="60419"/>
    <lineage>
        <taxon>Eukaryota</taxon>
        <taxon>Viridiplantae</taxon>
        <taxon>Streptophyta</taxon>
        <taxon>Embryophyta</taxon>
        <taxon>Tracheophyta</taxon>
        <taxon>Spermatophyta</taxon>
        <taxon>Magnoliopsida</taxon>
        <taxon>eudicotyledons</taxon>
        <taxon>Gunneridae</taxon>
        <taxon>Pentapetalae</taxon>
        <taxon>rosids</taxon>
        <taxon>fabids</taxon>
        <taxon>Fagales</taxon>
        <taxon>Fagaceae</taxon>
        <taxon>Castanea</taxon>
    </lineage>
</organism>